<dbReference type="InterPro" id="IPR005158">
    <property type="entry name" value="BTAD"/>
</dbReference>
<keyword evidence="4 6" id="KW-0238">DNA-binding</keyword>
<evidence type="ECO:0000256" key="6">
    <source>
        <dbReference type="PROSITE-ProRule" id="PRU01091"/>
    </source>
</evidence>
<dbReference type="Proteomes" id="UP000556084">
    <property type="component" value="Unassembled WGS sequence"/>
</dbReference>
<evidence type="ECO:0000259" key="7">
    <source>
        <dbReference type="PROSITE" id="PS51755"/>
    </source>
</evidence>
<dbReference type="PRINTS" id="PR00364">
    <property type="entry name" value="DISEASERSIST"/>
</dbReference>
<dbReference type="Gene3D" id="1.10.10.10">
    <property type="entry name" value="Winged helix-like DNA-binding domain superfamily/Winged helix DNA-binding domain"/>
    <property type="match status" value="1"/>
</dbReference>
<dbReference type="PROSITE" id="PS51755">
    <property type="entry name" value="OMPR_PHOB"/>
    <property type="match status" value="1"/>
</dbReference>
<keyword evidence="9" id="KW-1185">Reference proteome</keyword>
<evidence type="ECO:0000313" key="9">
    <source>
        <dbReference type="Proteomes" id="UP000556084"/>
    </source>
</evidence>
<evidence type="ECO:0000256" key="4">
    <source>
        <dbReference type="ARBA" id="ARBA00023125"/>
    </source>
</evidence>
<dbReference type="InterPro" id="IPR051677">
    <property type="entry name" value="AfsR-DnrI-RedD_regulator"/>
</dbReference>
<dbReference type="Gene3D" id="3.40.50.300">
    <property type="entry name" value="P-loop containing nucleotide triphosphate hydrolases"/>
    <property type="match status" value="1"/>
</dbReference>
<evidence type="ECO:0000256" key="5">
    <source>
        <dbReference type="ARBA" id="ARBA00023163"/>
    </source>
</evidence>
<dbReference type="GO" id="GO:0003677">
    <property type="term" value="F:DNA binding"/>
    <property type="evidence" value="ECO:0007669"/>
    <property type="project" value="UniProtKB-UniRule"/>
</dbReference>
<dbReference type="SMART" id="SM00382">
    <property type="entry name" value="AAA"/>
    <property type="match status" value="1"/>
</dbReference>
<name>A0A7W7LLN9_9ACTN</name>
<dbReference type="GO" id="GO:0006355">
    <property type="term" value="P:regulation of DNA-templated transcription"/>
    <property type="evidence" value="ECO:0007669"/>
    <property type="project" value="InterPro"/>
</dbReference>
<proteinExistence type="inferred from homology"/>
<keyword evidence="3" id="KW-0805">Transcription regulation</keyword>
<evidence type="ECO:0000313" key="8">
    <source>
        <dbReference type="EMBL" id="MBB4892319.1"/>
    </source>
</evidence>
<dbReference type="SUPFAM" id="SSF52540">
    <property type="entry name" value="P-loop containing nucleoside triphosphate hydrolases"/>
    <property type="match status" value="1"/>
</dbReference>
<reference evidence="8 9" key="1">
    <citation type="submission" date="2020-08" db="EMBL/GenBank/DDBJ databases">
        <title>Genomic Encyclopedia of Type Strains, Phase III (KMG-III): the genomes of soil and plant-associated and newly described type strains.</title>
        <authorList>
            <person name="Whitman W."/>
        </authorList>
    </citation>
    <scope>NUCLEOTIDE SEQUENCE [LARGE SCALE GENOMIC DNA]</scope>
    <source>
        <strain evidence="8 9">CECT 3266</strain>
    </source>
</reference>
<dbReference type="AlphaFoldDB" id="A0A7W7LLN9"/>
<comment type="caution">
    <text evidence="8">The sequence shown here is derived from an EMBL/GenBank/DDBJ whole genome shotgun (WGS) entry which is preliminary data.</text>
</comment>
<evidence type="ECO:0000256" key="2">
    <source>
        <dbReference type="ARBA" id="ARBA00023012"/>
    </source>
</evidence>
<feature type="domain" description="OmpR/PhoB-type" evidence="7">
    <location>
        <begin position="6"/>
        <end position="114"/>
    </location>
</feature>
<dbReference type="GO" id="GO:0043531">
    <property type="term" value="F:ADP binding"/>
    <property type="evidence" value="ECO:0007669"/>
    <property type="project" value="InterPro"/>
</dbReference>
<dbReference type="EMBL" id="JACHJH010000002">
    <property type="protein sequence ID" value="MBB4892319.1"/>
    <property type="molecule type" value="Genomic_DNA"/>
</dbReference>
<dbReference type="RefSeq" id="WP_246469976.1">
    <property type="nucleotide sequence ID" value="NZ_JACHJH010000002.1"/>
</dbReference>
<protein>
    <submittedName>
        <fullName evidence="8">DNA-binding SARP family transcriptional activator</fullName>
    </submittedName>
</protein>
<dbReference type="InterPro" id="IPR036388">
    <property type="entry name" value="WH-like_DNA-bd_sf"/>
</dbReference>
<dbReference type="InterPro" id="IPR002182">
    <property type="entry name" value="NB-ARC"/>
</dbReference>
<dbReference type="InterPro" id="IPR001867">
    <property type="entry name" value="OmpR/PhoB-type_DNA-bd"/>
</dbReference>
<organism evidence="8 9">
    <name type="scientific">Streptomyces olivoverticillatus</name>
    <dbReference type="NCBI Taxonomy" id="66427"/>
    <lineage>
        <taxon>Bacteria</taxon>
        <taxon>Bacillati</taxon>
        <taxon>Actinomycetota</taxon>
        <taxon>Actinomycetes</taxon>
        <taxon>Kitasatosporales</taxon>
        <taxon>Streptomycetaceae</taxon>
        <taxon>Streptomyces</taxon>
    </lineage>
</organism>
<evidence type="ECO:0000256" key="1">
    <source>
        <dbReference type="ARBA" id="ARBA00005820"/>
    </source>
</evidence>
<dbReference type="PANTHER" id="PTHR35807">
    <property type="entry name" value="TRANSCRIPTIONAL REGULATOR REDD-RELATED"/>
    <property type="match status" value="1"/>
</dbReference>
<sequence length="877" mass="93793">MATADRPAAEVPAHSLTFGILGPMEVRGEDGDRESYTPRAAKLRVVLAALLVRANEVVSVESLIDELWRDDPPRTATTTLQVYISQLRKLLHSAAPSHGREALLTRQPGYLLRLAPGRLDLTAFEELHERGRQALEQGDFAAAADLQRRAVALWRGPLLSDTPHGPLLEAAAVRLGEASVAALEQRIRADLHLGRHRELIAELQSVAAEHPLREEFHGHLMLALFRAGRQAEALQAFARLRRTLVDELAIEPGPPLQRLHQRILAGDRELFAASPAPVRAAAPRPVTALPAALPDFTGRIAQLAHVEGLLREAPAGTCVALAGKPGVGKTALAVEAAHRVADAFPDGSLFLDLEPLAGRPLSAPEALARLLRRAGVRVAEDDGPEELQDAFGRLLAGRRMLLVLDNATSEAQLRPLLPATDGSTALVTGRRLPAGLGGVRAVVLDALEPEESRRLFEATAGAGQAADAGAVAEIAELCGHLPLAVRVAAGRLGARPHWSAASLAARLRDEGARLGELRVGDLDVRAALLAAYADATADEQRAFRLLALTPTGPFGLPTAAALLGRSEGQTGHLVEGLVDGRLLEAAGEGRYAFHELLRMLALERLAAEEQAADVRAATLRMCEAYAAAAESADARLTRGPGAGEDPRAWFARELPALVKAVRTAYDAGLWAQTTRLAGAVSGYLESHAAWAEWETTHTLALDAARQAGDRAGQARMARSLGDLAWQHRRLPVARDFYSRAREAAEAAGDRQEYARALVGLAELDVDRGELSSAAALLEPALAAVAAPAHARARFDVLRALGLLALESAGPAEAGRHFGQCLEVAVELEDRRLEGYARRSLRMTDSLRASSRPEPPHHLEVRPGIWRLRTPEPLALPV</sequence>
<dbReference type="SMART" id="SM00862">
    <property type="entry name" value="Trans_reg_C"/>
    <property type="match status" value="1"/>
</dbReference>
<dbReference type="InterPro" id="IPR011990">
    <property type="entry name" value="TPR-like_helical_dom_sf"/>
</dbReference>
<dbReference type="Pfam" id="PF03704">
    <property type="entry name" value="BTAD"/>
    <property type="match status" value="1"/>
</dbReference>
<dbReference type="Pfam" id="PF00931">
    <property type="entry name" value="NB-ARC"/>
    <property type="match status" value="1"/>
</dbReference>
<dbReference type="CDD" id="cd15831">
    <property type="entry name" value="BTAD"/>
    <property type="match status" value="1"/>
</dbReference>
<dbReference type="GO" id="GO:0000160">
    <property type="term" value="P:phosphorelay signal transduction system"/>
    <property type="evidence" value="ECO:0007669"/>
    <property type="project" value="UniProtKB-KW"/>
</dbReference>
<gene>
    <name evidence="8" type="ORF">FHS39_001330</name>
</gene>
<dbReference type="InterPro" id="IPR003593">
    <property type="entry name" value="AAA+_ATPase"/>
</dbReference>
<dbReference type="InterPro" id="IPR027417">
    <property type="entry name" value="P-loop_NTPase"/>
</dbReference>
<dbReference type="SUPFAM" id="SSF46894">
    <property type="entry name" value="C-terminal effector domain of the bipartite response regulators"/>
    <property type="match status" value="1"/>
</dbReference>
<accession>A0A7W7LLN9</accession>
<dbReference type="PANTHER" id="PTHR35807:SF1">
    <property type="entry name" value="TRANSCRIPTIONAL REGULATOR REDD"/>
    <property type="match status" value="1"/>
</dbReference>
<evidence type="ECO:0000256" key="3">
    <source>
        <dbReference type="ARBA" id="ARBA00023015"/>
    </source>
</evidence>
<feature type="DNA-binding region" description="OmpR/PhoB-type" evidence="6">
    <location>
        <begin position="6"/>
        <end position="114"/>
    </location>
</feature>
<dbReference type="Gene3D" id="1.25.40.10">
    <property type="entry name" value="Tetratricopeptide repeat domain"/>
    <property type="match status" value="2"/>
</dbReference>
<dbReference type="Pfam" id="PF00486">
    <property type="entry name" value="Trans_reg_C"/>
    <property type="match status" value="1"/>
</dbReference>
<keyword evidence="2" id="KW-0902">Two-component regulatory system</keyword>
<comment type="similarity">
    <text evidence="1">Belongs to the AfsR/DnrI/RedD regulatory family.</text>
</comment>
<keyword evidence="5" id="KW-0804">Transcription</keyword>
<dbReference type="SUPFAM" id="SSF48452">
    <property type="entry name" value="TPR-like"/>
    <property type="match status" value="2"/>
</dbReference>
<dbReference type="InterPro" id="IPR016032">
    <property type="entry name" value="Sig_transdc_resp-reg_C-effctor"/>
</dbReference>
<dbReference type="SMART" id="SM01043">
    <property type="entry name" value="BTAD"/>
    <property type="match status" value="1"/>
</dbReference>